<dbReference type="PANTHER" id="PTHR11177:SF317">
    <property type="entry name" value="CHITINASE 12-RELATED"/>
    <property type="match status" value="1"/>
</dbReference>
<accession>A0A0L7LVE4</accession>
<evidence type="ECO:0000259" key="7">
    <source>
        <dbReference type="PROSITE" id="PS51910"/>
    </source>
</evidence>
<dbReference type="GO" id="GO:0005975">
    <property type="term" value="P:carbohydrate metabolic process"/>
    <property type="evidence" value="ECO:0007669"/>
    <property type="project" value="InterPro"/>
</dbReference>
<evidence type="ECO:0000256" key="1">
    <source>
        <dbReference type="ARBA" id="ARBA00022801"/>
    </source>
</evidence>
<keyword evidence="9" id="KW-1185">Reference proteome</keyword>
<dbReference type="AlphaFoldDB" id="A0A0L7LVE4"/>
<keyword evidence="2 3" id="KW-0326">Glycosidase</keyword>
<dbReference type="GO" id="GO:0006032">
    <property type="term" value="P:chitin catabolic process"/>
    <property type="evidence" value="ECO:0007669"/>
    <property type="project" value="TreeGrafter"/>
</dbReference>
<comment type="similarity">
    <text evidence="4">Belongs to the glycosyl hydrolase 18 family.</text>
</comment>
<feature type="non-terminal residue" evidence="8">
    <location>
        <position position="210"/>
    </location>
</feature>
<dbReference type="GO" id="GO:0004568">
    <property type="term" value="F:chitinase activity"/>
    <property type="evidence" value="ECO:0007669"/>
    <property type="project" value="TreeGrafter"/>
</dbReference>
<dbReference type="GO" id="GO:0005576">
    <property type="term" value="C:extracellular region"/>
    <property type="evidence" value="ECO:0007669"/>
    <property type="project" value="TreeGrafter"/>
</dbReference>
<protein>
    <submittedName>
        <fullName evidence="8">Chitinase</fullName>
    </submittedName>
</protein>
<comment type="caution">
    <text evidence="8">The sequence shown here is derived from an EMBL/GenBank/DDBJ whole genome shotgun (WGS) entry which is preliminary data.</text>
</comment>
<evidence type="ECO:0000313" key="8">
    <source>
        <dbReference type="EMBL" id="KOB79344.1"/>
    </source>
</evidence>
<dbReference type="GO" id="GO:0008061">
    <property type="term" value="F:chitin binding"/>
    <property type="evidence" value="ECO:0007669"/>
    <property type="project" value="TreeGrafter"/>
</dbReference>
<dbReference type="PROSITE" id="PS01095">
    <property type="entry name" value="GH18_1"/>
    <property type="match status" value="1"/>
</dbReference>
<keyword evidence="6" id="KW-0732">Signal</keyword>
<dbReference type="Gene3D" id="3.20.20.80">
    <property type="entry name" value="Glycosidases"/>
    <property type="match status" value="1"/>
</dbReference>
<sequence length="210" mass="24085">WPPTLLRWTFTVLLIVAVIAPTSNSTTVRRRLRKPTKVSTSVSTSVSRSTDQVISASVNRPKIRGRPTLSSRKSSAAIDNSVTTDHHKDKDGYKIVCYYTNWSQYRVKLGKFVPEDIQPDLCTHVIFAFGWLKKGKMSSFESNDETKDGKTGLYDRINKFKEMAATRYARQTFIYSAIPYLRDRNFDGLDIDWEYPKGGEDKKNYVLLLK</sequence>
<dbReference type="InterPro" id="IPR001223">
    <property type="entry name" value="Glyco_hydro18_cat"/>
</dbReference>
<evidence type="ECO:0000256" key="3">
    <source>
        <dbReference type="RuleBase" id="RU000489"/>
    </source>
</evidence>
<feature type="non-terminal residue" evidence="8">
    <location>
        <position position="1"/>
    </location>
</feature>
<proteinExistence type="inferred from homology"/>
<keyword evidence="1 3" id="KW-0378">Hydrolase</keyword>
<feature type="compositionally biased region" description="Polar residues" evidence="5">
    <location>
        <begin position="68"/>
        <end position="83"/>
    </location>
</feature>
<dbReference type="STRING" id="104452.A0A0L7LVE4"/>
<evidence type="ECO:0000256" key="5">
    <source>
        <dbReference type="SAM" id="MobiDB-lite"/>
    </source>
</evidence>
<dbReference type="InterPro" id="IPR017853">
    <property type="entry name" value="GH"/>
</dbReference>
<reference evidence="8 9" key="1">
    <citation type="journal article" date="2015" name="Genome Biol. Evol.">
        <title>The genome of winter moth (Operophtera brumata) provides a genomic perspective on sexual dimorphism and phenology.</title>
        <authorList>
            <person name="Derks M.F."/>
            <person name="Smit S."/>
            <person name="Salis L."/>
            <person name="Schijlen E."/>
            <person name="Bossers A."/>
            <person name="Mateman C."/>
            <person name="Pijl A.S."/>
            <person name="de Ridder D."/>
            <person name="Groenen M.A."/>
            <person name="Visser M.E."/>
            <person name="Megens H.J."/>
        </authorList>
    </citation>
    <scope>NUCLEOTIDE SEQUENCE [LARGE SCALE GENOMIC DNA]</scope>
    <source>
        <strain evidence="8">WM2013NL</strain>
        <tissue evidence="8">Head and thorax</tissue>
    </source>
</reference>
<dbReference type="PANTHER" id="PTHR11177">
    <property type="entry name" value="CHITINASE"/>
    <property type="match status" value="1"/>
</dbReference>
<evidence type="ECO:0000256" key="6">
    <source>
        <dbReference type="SAM" id="SignalP"/>
    </source>
</evidence>
<feature type="domain" description="GH18" evidence="7">
    <location>
        <begin position="93"/>
        <end position="210"/>
    </location>
</feature>
<dbReference type="EMBL" id="JTDY01000026">
    <property type="protein sequence ID" value="KOB79344.1"/>
    <property type="molecule type" value="Genomic_DNA"/>
</dbReference>
<name>A0A0L7LVE4_OPEBR</name>
<dbReference type="InterPro" id="IPR050314">
    <property type="entry name" value="Glycosyl_Hydrlase_18"/>
</dbReference>
<evidence type="ECO:0000313" key="9">
    <source>
        <dbReference type="Proteomes" id="UP000037510"/>
    </source>
</evidence>
<dbReference type="Pfam" id="PF00704">
    <property type="entry name" value="Glyco_hydro_18"/>
    <property type="match status" value="1"/>
</dbReference>
<evidence type="ECO:0000256" key="4">
    <source>
        <dbReference type="RuleBase" id="RU004453"/>
    </source>
</evidence>
<gene>
    <name evidence="8" type="ORF">OBRU01_00507</name>
</gene>
<dbReference type="SUPFAM" id="SSF51445">
    <property type="entry name" value="(Trans)glycosidases"/>
    <property type="match status" value="1"/>
</dbReference>
<evidence type="ECO:0000256" key="2">
    <source>
        <dbReference type="ARBA" id="ARBA00023295"/>
    </source>
</evidence>
<feature type="signal peptide" evidence="6">
    <location>
        <begin position="1"/>
        <end position="25"/>
    </location>
</feature>
<feature type="region of interest" description="Disordered" evidence="5">
    <location>
        <begin position="52"/>
        <end position="87"/>
    </location>
</feature>
<dbReference type="InterPro" id="IPR001579">
    <property type="entry name" value="Glyco_hydro_18_chit_AS"/>
</dbReference>
<dbReference type="PROSITE" id="PS51910">
    <property type="entry name" value="GH18_2"/>
    <property type="match status" value="1"/>
</dbReference>
<feature type="chain" id="PRO_5005573543" evidence="6">
    <location>
        <begin position="26"/>
        <end position="210"/>
    </location>
</feature>
<organism evidence="8 9">
    <name type="scientific">Operophtera brumata</name>
    <name type="common">Winter moth</name>
    <name type="synonym">Phalaena brumata</name>
    <dbReference type="NCBI Taxonomy" id="104452"/>
    <lineage>
        <taxon>Eukaryota</taxon>
        <taxon>Metazoa</taxon>
        <taxon>Ecdysozoa</taxon>
        <taxon>Arthropoda</taxon>
        <taxon>Hexapoda</taxon>
        <taxon>Insecta</taxon>
        <taxon>Pterygota</taxon>
        <taxon>Neoptera</taxon>
        <taxon>Endopterygota</taxon>
        <taxon>Lepidoptera</taxon>
        <taxon>Glossata</taxon>
        <taxon>Ditrysia</taxon>
        <taxon>Geometroidea</taxon>
        <taxon>Geometridae</taxon>
        <taxon>Larentiinae</taxon>
        <taxon>Operophtera</taxon>
    </lineage>
</organism>
<dbReference type="Proteomes" id="UP000037510">
    <property type="component" value="Unassembled WGS sequence"/>
</dbReference>